<name>A0A5N5FWU1_9ROSA</name>
<evidence type="ECO:0000256" key="9">
    <source>
        <dbReference type="PROSITE-ProRule" id="PRU01384"/>
    </source>
</evidence>
<dbReference type="InterPro" id="IPR013758">
    <property type="entry name" value="Topo_IIA_A/C_ab"/>
</dbReference>
<keyword evidence="10" id="KW-0175">Coiled coil</keyword>
<dbReference type="SUPFAM" id="SSF56719">
    <property type="entry name" value="Type II DNA topoisomerase"/>
    <property type="match status" value="1"/>
</dbReference>
<organism evidence="12 13">
    <name type="scientific">Pyrus ussuriensis x Pyrus communis</name>
    <dbReference type="NCBI Taxonomy" id="2448454"/>
    <lineage>
        <taxon>Eukaryota</taxon>
        <taxon>Viridiplantae</taxon>
        <taxon>Streptophyta</taxon>
        <taxon>Embryophyta</taxon>
        <taxon>Tracheophyta</taxon>
        <taxon>Spermatophyta</taxon>
        <taxon>Magnoliopsida</taxon>
        <taxon>eudicotyledons</taxon>
        <taxon>Gunneridae</taxon>
        <taxon>Pentapetalae</taxon>
        <taxon>rosids</taxon>
        <taxon>fabids</taxon>
        <taxon>Rosales</taxon>
        <taxon>Rosaceae</taxon>
        <taxon>Amygdaloideae</taxon>
        <taxon>Maleae</taxon>
        <taxon>Pyrus</taxon>
    </lineage>
</organism>
<comment type="caution">
    <text evidence="12">The sequence shown here is derived from an EMBL/GenBank/DDBJ whole genome shotgun (WGS) entry which is preliminary data.</text>
</comment>
<dbReference type="PROSITE" id="PS52040">
    <property type="entry name" value="TOPO_IIA"/>
    <property type="match status" value="1"/>
</dbReference>
<dbReference type="Gene3D" id="3.30.1360.40">
    <property type="match status" value="1"/>
</dbReference>
<reference evidence="12 13" key="1">
    <citation type="submission" date="2019-09" db="EMBL/GenBank/DDBJ databases">
        <authorList>
            <person name="Ou C."/>
        </authorList>
    </citation>
    <scope>NUCLEOTIDE SEQUENCE [LARGE SCALE GENOMIC DNA]</scope>
    <source>
        <strain evidence="12">S2</strain>
        <tissue evidence="12">Leaf</tissue>
    </source>
</reference>
<sequence length="431" mass="50138">MGMTQNYVGSNNVNLFIPHGNYGTRGRWGEDQSAPRYLHIELSPIARLIFLDDESSDQQGKEVKPGRNWSWVEYQCPSYHPIHIIKNMMHLIDFKGNVDKLPVEMRPWYKGFHGRIEGSQSSDGNYTSYGYFQFRIKQYYMLQGYKKYGDDASPIDIRVKLSVLVEFYKIGMEQYQTRLNNLRNKKAAEVLKLRSELDFVKRYHEGNIILSNDHMQKNVDLLEYIKHQGFEDNPENLASLKLVSLTKESETALKKELAKMEEELNKVENKAAATRLRAINATGYVNVTRRDISAWFNLFLSFVKLQTGPLAAYCKLSLNHVLVFHDDMTLPCGVLRLYVPNGGHVYHNGLKSVIYHFRGYREFPWPRFGEFEFPNFMNLNDLFPVLESMLNILPGIGRPPGQMDPKAFLLQKFNATARRRVIIWWLCVCLR</sequence>
<dbReference type="PANTHER" id="PTHR10169:SF38">
    <property type="entry name" value="DNA TOPOISOMERASE 2"/>
    <property type="match status" value="1"/>
</dbReference>
<comment type="catalytic activity">
    <reaction evidence="1 9">
        <text>ATP-dependent breakage, passage and rejoining of double-stranded DNA.</text>
        <dbReference type="EC" id="5.6.2.2"/>
    </reaction>
</comment>
<proteinExistence type="predicted"/>
<dbReference type="PROSITE" id="PS01196">
    <property type="entry name" value="PEPT_TRNA_HYDROL_2"/>
    <property type="match status" value="1"/>
</dbReference>
<dbReference type="SMART" id="SM00434">
    <property type="entry name" value="TOP4c"/>
    <property type="match status" value="1"/>
</dbReference>
<keyword evidence="5" id="KW-0067">ATP-binding</keyword>
<evidence type="ECO:0000256" key="3">
    <source>
        <dbReference type="ARBA" id="ARBA00012895"/>
    </source>
</evidence>
<keyword evidence="4" id="KW-0547">Nucleotide-binding</keyword>
<dbReference type="AlphaFoldDB" id="A0A5N5FWU1"/>
<evidence type="ECO:0000256" key="2">
    <source>
        <dbReference type="ARBA" id="ARBA00001946"/>
    </source>
</evidence>
<evidence type="ECO:0000256" key="5">
    <source>
        <dbReference type="ARBA" id="ARBA00022840"/>
    </source>
</evidence>
<comment type="cofactor">
    <cofactor evidence="2">
        <name>Mg(2+)</name>
        <dbReference type="ChEBI" id="CHEBI:18420"/>
    </cofactor>
</comment>
<accession>A0A5N5FWU1</accession>
<dbReference type="Pfam" id="PF01195">
    <property type="entry name" value="Pept_tRNA_hydro"/>
    <property type="match status" value="1"/>
</dbReference>
<dbReference type="OrthoDB" id="1711136at2759"/>
<evidence type="ECO:0000256" key="8">
    <source>
        <dbReference type="ARBA" id="ARBA00023235"/>
    </source>
</evidence>
<dbReference type="GO" id="GO:0003918">
    <property type="term" value="F:DNA topoisomerase type II (double strand cut, ATP-hydrolyzing) activity"/>
    <property type="evidence" value="ECO:0007669"/>
    <property type="project" value="UniProtKB-EC"/>
</dbReference>
<dbReference type="InterPro" id="IPR036416">
    <property type="entry name" value="Pept_tRNA_hydro_sf"/>
</dbReference>
<dbReference type="Pfam" id="PF00521">
    <property type="entry name" value="DNA_topoisoIV"/>
    <property type="match status" value="1"/>
</dbReference>
<dbReference type="InterPro" id="IPR001328">
    <property type="entry name" value="Pept_tRNA_hydro"/>
</dbReference>
<dbReference type="Gene3D" id="3.90.199.10">
    <property type="entry name" value="Topoisomerase II, domain 5"/>
    <property type="match status" value="2"/>
</dbReference>
<keyword evidence="13" id="KW-1185">Reference proteome</keyword>
<reference evidence="13" key="2">
    <citation type="submission" date="2019-10" db="EMBL/GenBank/DDBJ databases">
        <title>A de novo genome assembly of a pear dwarfing rootstock.</title>
        <authorList>
            <person name="Wang F."/>
            <person name="Wang J."/>
            <person name="Li S."/>
            <person name="Zhang Y."/>
            <person name="Fang M."/>
            <person name="Ma L."/>
            <person name="Zhao Y."/>
            <person name="Jiang S."/>
        </authorList>
    </citation>
    <scope>NUCLEOTIDE SEQUENCE [LARGE SCALE GENOMIC DNA]</scope>
</reference>
<feature type="domain" description="Topo IIA-type catalytic" evidence="11">
    <location>
        <begin position="1"/>
        <end position="431"/>
    </location>
</feature>
<evidence type="ECO:0000259" key="11">
    <source>
        <dbReference type="PROSITE" id="PS52040"/>
    </source>
</evidence>
<protein>
    <recommendedName>
        <fullName evidence="3">DNA topoisomerase (ATP-hydrolyzing)</fullName>
        <ecNumber evidence="3">5.6.2.2</ecNumber>
    </recommendedName>
</protein>
<dbReference type="PANTHER" id="PTHR10169">
    <property type="entry name" value="DNA TOPOISOMERASE/GYRASE"/>
    <property type="match status" value="1"/>
</dbReference>
<evidence type="ECO:0000256" key="6">
    <source>
        <dbReference type="ARBA" id="ARBA00023029"/>
    </source>
</evidence>
<dbReference type="Gene3D" id="3.40.50.1470">
    <property type="entry name" value="Peptidyl-tRNA hydrolase"/>
    <property type="match status" value="1"/>
</dbReference>
<gene>
    <name evidence="12" type="ORF">D8674_007250</name>
</gene>
<evidence type="ECO:0000256" key="7">
    <source>
        <dbReference type="ARBA" id="ARBA00023125"/>
    </source>
</evidence>
<dbReference type="InterPro" id="IPR002205">
    <property type="entry name" value="Topo_IIA_dom_A"/>
</dbReference>
<dbReference type="SUPFAM" id="SSF53178">
    <property type="entry name" value="Peptidyl-tRNA hydrolase-like"/>
    <property type="match status" value="1"/>
</dbReference>
<dbReference type="InterPro" id="IPR018171">
    <property type="entry name" value="Pept_tRNA_hydro_CS"/>
</dbReference>
<feature type="active site" description="O-(5'-phospho-DNA)-tyrosine intermediate" evidence="9">
    <location>
        <position position="37"/>
    </location>
</feature>
<dbReference type="GO" id="GO:0000819">
    <property type="term" value="P:sister chromatid segregation"/>
    <property type="evidence" value="ECO:0007669"/>
    <property type="project" value="TreeGrafter"/>
</dbReference>
<evidence type="ECO:0000256" key="4">
    <source>
        <dbReference type="ARBA" id="ARBA00022741"/>
    </source>
</evidence>
<dbReference type="GO" id="GO:0005524">
    <property type="term" value="F:ATP binding"/>
    <property type="evidence" value="ECO:0007669"/>
    <property type="project" value="UniProtKB-KW"/>
</dbReference>
<dbReference type="GO" id="GO:0003677">
    <property type="term" value="F:DNA binding"/>
    <property type="evidence" value="ECO:0007669"/>
    <property type="project" value="UniProtKB-UniRule"/>
</dbReference>
<dbReference type="EC" id="5.6.2.2" evidence="3"/>
<evidence type="ECO:0000256" key="1">
    <source>
        <dbReference type="ARBA" id="ARBA00000185"/>
    </source>
</evidence>
<dbReference type="GO" id="GO:0005634">
    <property type="term" value="C:nucleus"/>
    <property type="evidence" value="ECO:0007669"/>
    <property type="project" value="TreeGrafter"/>
</dbReference>
<keyword evidence="7 9" id="KW-0238">DNA-binding</keyword>
<feature type="coiled-coil region" evidence="10">
    <location>
        <begin position="243"/>
        <end position="277"/>
    </location>
</feature>
<dbReference type="InterPro" id="IPR013760">
    <property type="entry name" value="Topo_IIA-like_dom_sf"/>
</dbReference>
<dbReference type="Proteomes" id="UP000327157">
    <property type="component" value="Chromosome 11"/>
</dbReference>
<keyword evidence="8 9" id="KW-0413">Isomerase</keyword>
<dbReference type="EMBL" id="SMOL01000559">
    <property type="protein sequence ID" value="KAB2607533.1"/>
    <property type="molecule type" value="Genomic_DNA"/>
</dbReference>
<feature type="coiled-coil region" evidence="10">
    <location>
        <begin position="165"/>
        <end position="192"/>
    </location>
</feature>
<dbReference type="GO" id="GO:0006265">
    <property type="term" value="P:DNA topological change"/>
    <property type="evidence" value="ECO:0007669"/>
    <property type="project" value="UniProtKB-UniRule"/>
</dbReference>
<evidence type="ECO:0000313" key="13">
    <source>
        <dbReference type="Proteomes" id="UP000327157"/>
    </source>
</evidence>
<dbReference type="GO" id="GO:0000712">
    <property type="term" value="P:resolution of meiotic recombination intermediates"/>
    <property type="evidence" value="ECO:0007669"/>
    <property type="project" value="TreeGrafter"/>
</dbReference>
<dbReference type="InterPro" id="IPR050634">
    <property type="entry name" value="DNA_Topoisomerase_II"/>
</dbReference>
<evidence type="ECO:0000256" key="10">
    <source>
        <dbReference type="SAM" id="Coils"/>
    </source>
</evidence>
<dbReference type="GO" id="GO:0004045">
    <property type="term" value="F:peptidyl-tRNA hydrolase activity"/>
    <property type="evidence" value="ECO:0007669"/>
    <property type="project" value="InterPro"/>
</dbReference>
<evidence type="ECO:0000313" key="12">
    <source>
        <dbReference type="EMBL" id="KAB2607533.1"/>
    </source>
</evidence>
<keyword evidence="6 9" id="KW-0799">Topoisomerase</keyword>
<reference evidence="12 13" key="3">
    <citation type="submission" date="2019-11" db="EMBL/GenBank/DDBJ databases">
        <title>A de novo genome assembly of a pear dwarfing rootstock.</title>
        <authorList>
            <person name="Wang F."/>
            <person name="Wang J."/>
            <person name="Li S."/>
            <person name="Zhang Y."/>
            <person name="Fang M."/>
            <person name="Ma L."/>
            <person name="Zhao Y."/>
            <person name="Jiang S."/>
        </authorList>
    </citation>
    <scope>NUCLEOTIDE SEQUENCE [LARGE SCALE GENOMIC DNA]</scope>
    <source>
        <strain evidence="12">S2</strain>
        <tissue evidence="12">Leaf</tissue>
    </source>
</reference>